<reference evidence="7 8" key="1">
    <citation type="submission" date="2016-09" db="EMBL/GenBank/DDBJ databases">
        <title>Alteromonas lipolytica, a new species isolated from sea water.</title>
        <authorList>
            <person name="Wu Y.-H."/>
            <person name="Cheng H."/>
            <person name="Xu X.-W."/>
        </authorList>
    </citation>
    <scope>NUCLEOTIDE SEQUENCE [LARGE SCALE GENOMIC DNA]</scope>
    <source>
        <strain evidence="7 8">JW12</strain>
    </source>
</reference>
<dbReference type="Pfam" id="PF07690">
    <property type="entry name" value="MFS_1"/>
    <property type="match status" value="1"/>
</dbReference>
<dbReference type="GO" id="GO:0046943">
    <property type="term" value="F:carboxylic acid transmembrane transporter activity"/>
    <property type="evidence" value="ECO:0007669"/>
    <property type="project" value="TreeGrafter"/>
</dbReference>
<gene>
    <name evidence="7" type="ORF">BFC17_01645</name>
</gene>
<feature type="transmembrane region" description="Helical" evidence="5">
    <location>
        <begin position="263"/>
        <end position="282"/>
    </location>
</feature>
<dbReference type="AlphaFoldDB" id="A0A1E8FBY0"/>
<dbReference type="Proteomes" id="UP000176037">
    <property type="component" value="Unassembled WGS sequence"/>
</dbReference>
<feature type="transmembrane region" description="Helical" evidence="5">
    <location>
        <begin position="177"/>
        <end position="199"/>
    </location>
</feature>
<dbReference type="SUPFAM" id="SSF103473">
    <property type="entry name" value="MFS general substrate transporter"/>
    <property type="match status" value="1"/>
</dbReference>
<feature type="transmembrane region" description="Helical" evidence="5">
    <location>
        <begin position="115"/>
        <end position="136"/>
    </location>
</feature>
<dbReference type="RefSeq" id="WP_070177380.1">
    <property type="nucleotide sequence ID" value="NZ_BMJR01000002.1"/>
</dbReference>
<feature type="domain" description="Major facilitator superfamily (MFS) profile" evidence="6">
    <location>
        <begin position="25"/>
        <end position="437"/>
    </location>
</feature>
<evidence type="ECO:0000313" key="8">
    <source>
        <dbReference type="Proteomes" id="UP000176037"/>
    </source>
</evidence>
<feature type="transmembrane region" description="Helical" evidence="5">
    <location>
        <begin position="297"/>
        <end position="319"/>
    </location>
</feature>
<comment type="subcellular location">
    <subcellularLocation>
        <location evidence="1">Membrane</location>
        <topology evidence="1">Multi-pass membrane protein</topology>
    </subcellularLocation>
</comment>
<dbReference type="STRING" id="1856405.BFC17_01645"/>
<feature type="transmembrane region" description="Helical" evidence="5">
    <location>
        <begin position="384"/>
        <end position="407"/>
    </location>
</feature>
<feature type="transmembrane region" description="Helical" evidence="5">
    <location>
        <begin position="326"/>
        <end position="344"/>
    </location>
</feature>
<comment type="caution">
    <text evidence="7">The sequence shown here is derived from an EMBL/GenBank/DDBJ whole genome shotgun (WGS) entry which is preliminary data.</text>
</comment>
<dbReference type="Gene3D" id="1.20.1250.20">
    <property type="entry name" value="MFS general substrate transporter like domains"/>
    <property type="match status" value="1"/>
</dbReference>
<protein>
    <submittedName>
        <fullName evidence="7">4-hydroxybenzoate transporter</fullName>
    </submittedName>
</protein>
<dbReference type="InterPro" id="IPR020846">
    <property type="entry name" value="MFS_dom"/>
</dbReference>
<dbReference type="GO" id="GO:0005886">
    <property type="term" value="C:plasma membrane"/>
    <property type="evidence" value="ECO:0007669"/>
    <property type="project" value="TreeGrafter"/>
</dbReference>
<dbReference type="PROSITE" id="PS00216">
    <property type="entry name" value="SUGAR_TRANSPORT_1"/>
    <property type="match status" value="1"/>
</dbReference>
<evidence type="ECO:0000256" key="3">
    <source>
        <dbReference type="ARBA" id="ARBA00022989"/>
    </source>
</evidence>
<organism evidence="7 8">
    <name type="scientific">Alteromonas lipolytica</name>
    <dbReference type="NCBI Taxonomy" id="1856405"/>
    <lineage>
        <taxon>Bacteria</taxon>
        <taxon>Pseudomonadati</taxon>
        <taxon>Pseudomonadota</taxon>
        <taxon>Gammaproteobacteria</taxon>
        <taxon>Alteromonadales</taxon>
        <taxon>Alteromonadaceae</taxon>
        <taxon>Alteromonas/Salinimonas group</taxon>
        <taxon>Alteromonas</taxon>
    </lineage>
</organism>
<dbReference type="PANTHER" id="PTHR23508:SF10">
    <property type="entry name" value="CARBOXYLIC ACID TRANSPORTER PROTEIN HOMOLOG"/>
    <property type="match status" value="1"/>
</dbReference>
<dbReference type="InterPro" id="IPR011701">
    <property type="entry name" value="MFS"/>
</dbReference>
<keyword evidence="3 5" id="KW-1133">Transmembrane helix</keyword>
<feature type="transmembrane region" description="Helical" evidence="5">
    <location>
        <begin position="23"/>
        <end position="46"/>
    </location>
</feature>
<feature type="transmembrane region" description="Helical" evidence="5">
    <location>
        <begin position="91"/>
        <end position="109"/>
    </location>
</feature>
<feature type="transmembrane region" description="Helical" evidence="5">
    <location>
        <begin position="148"/>
        <end position="171"/>
    </location>
</feature>
<dbReference type="PROSITE" id="PS50850">
    <property type="entry name" value="MFS"/>
    <property type="match status" value="1"/>
</dbReference>
<feature type="transmembrane region" description="Helical" evidence="5">
    <location>
        <begin position="350"/>
        <end position="372"/>
    </location>
</feature>
<evidence type="ECO:0000313" key="7">
    <source>
        <dbReference type="EMBL" id="OFI33003.1"/>
    </source>
</evidence>
<dbReference type="PROSITE" id="PS00217">
    <property type="entry name" value="SUGAR_TRANSPORT_2"/>
    <property type="match status" value="1"/>
</dbReference>
<keyword evidence="4 5" id="KW-0472">Membrane</keyword>
<dbReference type="InterPro" id="IPR036259">
    <property type="entry name" value="MFS_trans_sf"/>
</dbReference>
<accession>A0A1E8FBY0</accession>
<feature type="transmembrane region" description="Helical" evidence="5">
    <location>
        <begin position="413"/>
        <end position="431"/>
    </location>
</feature>
<dbReference type="InterPro" id="IPR005829">
    <property type="entry name" value="Sugar_transporter_CS"/>
</dbReference>
<dbReference type="CDD" id="cd17365">
    <property type="entry name" value="MFS_PcaK_like"/>
    <property type="match status" value="1"/>
</dbReference>
<proteinExistence type="predicted"/>
<evidence type="ECO:0000256" key="4">
    <source>
        <dbReference type="ARBA" id="ARBA00023136"/>
    </source>
</evidence>
<evidence type="ECO:0000256" key="2">
    <source>
        <dbReference type="ARBA" id="ARBA00022692"/>
    </source>
</evidence>
<evidence type="ECO:0000256" key="5">
    <source>
        <dbReference type="SAM" id="Phobius"/>
    </source>
</evidence>
<dbReference type="EMBL" id="MJIC01000015">
    <property type="protein sequence ID" value="OFI33003.1"/>
    <property type="molecule type" value="Genomic_DNA"/>
</dbReference>
<feature type="transmembrane region" description="Helical" evidence="5">
    <location>
        <begin position="58"/>
        <end position="79"/>
    </location>
</feature>
<evidence type="ECO:0000256" key="1">
    <source>
        <dbReference type="ARBA" id="ARBA00004141"/>
    </source>
</evidence>
<keyword evidence="2 5" id="KW-0812">Transmembrane</keyword>
<keyword evidence="8" id="KW-1185">Reference proteome</keyword>
<dbReference type="PANTHER" id="PTHR23508">
    <property type="entry name" value="CARBOXYLIC ACID TRANSPORTER PROTEIN HOMOLOG"/>
    <property type="match status" value="1"/>
</dbReference>
<dbReference type="OrthoDB" id="7066727at2"/>
<sequence length="437" mass="46657">MTVQKHIVADTLHDGHPFTPTQVTVVITSLLLMILDGFDITSMAYVAHRVSDELSIDAANLGGVFSITLAGIMFGALFLAPLADRYGRRALLIYSVGAAGLSMVITGFIDALWHLYLLRFITGLAVGCMLANVTALTSEYTPNSHRSFTVAIIAAGFPLGATAGGFLAPALMASMSWAGVFVVPGVLTLLMAFIVYLLIPESIPFLAKRNRQADQQDIVAILSRMKRPVAADVAIVSTTNNDEAPVNSVRQLVSPHWRARTTMLWGTFFCVFMGMYFFMSWLPKLAIGSGLSEQQGIYTGVALNFGGVVGTILLGWLAVRFGLSRLVGVFLLLAAVLLVILAQISAQWTLIGLLFVLGFFMQGGYVGLYSVSAKMYPAEIRATGIGWALGLGRSGAVIGPYFGGLLIAGGMTMQSSFLVFAGPLLVAATLVSRLKIK</sequence>
<evidence type="ECO:0000259" key="6">
    <source>
        <dbReference type="PROSITE" id="PS50850"/>
    </source>
</evidence>
<name>A0A1E8FBY0_9ALTE</name>